<comment type="caution">
    <text evidence="4">The sequence shown here is derived from an EMBL/GenBank/DDBJ whole genome shotgun (WGS) entry which is preliminary data.</text>
</comment>
<gene>
    <name evidence="4" type="primary">nirD</name>
    <name evidence="4" type="ORF">RM573_01135</name>
</gene>
<proteinExistence type="predicted"/>
<dbReference type="PANTHER" id="PTHR40562:SF1">
    <property type="entry name" value="NITRITE REDUCTASE (NADH) SMALL SUBUNIT"/>
    <property type="match status" value="1"/>
</dbReference>
<name>A0ABU2ZX48_9GAMM</name>
<protein>
    <submittedName>
        <fullName evidence="4">Nitrite reductase small subunit NirD</fullName>
    </submittedName>
</protein>
<dbReference type="InterPro" id="IPR036922">
    <property type="entry name" value="Rieske_2Fe-2S_sf"/>
</dbReference>
<keyword evidence="5" id="KW-1185">Reference proteome</keyword>
<keyword evidence="2" id="KW-0534">Nitrate assimilation</keyword>
<dbReference type="Pfam" id="PF13806">
    <property type="entry name" value="Rieske_2"/>
    <property type="match status" value="1"/>
</dbReference>
<dbReference type="Gene3D" id="2.102.10.10">
    <property type="entry name" value="Rieske [2Fe-2S] iron-sulphur domain"/>
    <property type="match status" value="1"/>
</dbReference>
<dbReference type="PANTHER" id="PTHR40562">
    <property type="match status" value="1"/>
</dbReference>
<dbReference type="PROSITE" id="PS51300">
    <property type="entry name" value="NIRD"/>
    <property type="match status" value="1"/>
</dbReference>
<reference evidence="4 5" key="1">
    <citation type="submission" date="2023-09" db="EMBL/GenBank/DDBJ databases">
        <authorList>
            <person name="Rey-Velasco X."/>
        </authorList>
    </citation>
    <scope>NUCLEOTIDE SEQUENCE [LARGE SCALE GENOMIC DNA]</scope>
    <source>
        <strain evidence="4 5">W431</strain>
    </source>
</reference>
<dbReference type="InterPro" id="IPR012748">
    <property type="entry name" value="Rieske-like_NirD"/>
</dbReference>
<dbReference type="EMBL" id="JAVRIF010000001">
    <property type="protein sequence ID" value="MDT0602193.1"/>
    <property type="molecule type" value="Genomic_DNA"/>
</dbReference>
<evidence type="ECO:0000256" key="1">
    <source>
        <dbReference type="ARBA" id="ARBA00023002"/>
    </source>
</evidence>
<dbReference type="RefSeq" id="WP_311575975.1">
    <property type="nucleotide sequence ID" value="NZ_JAVRIF010000001.1"/>
</dbReference>
<organism evidence="4 5">
    <name type="scientific">Thalassotalea castellviae</name>
    <dbReference type="NCBI Taxonomy" id="3075612"/>
    <lineage>
        <taxon>Bacteria</taxon>
        <taxon>Pseudomonadati</taxon>
        <taxon>Pseudomonadota</taxon>
        <taxon>Gammaproteobacteria</taxon>
        <taxon>Alteromonadales</taxon>
        <taxon>Colwelliaceae</taxon>
        <taxon>Thalassotalea</taxon>
    </lineage>
</organism>
<dbReference type="Proteomes" id="UP001266357">
    <property type="component" value="Unassembled WGS sequence"/>
</dbReference>
<dbReference type="NCBIfam" id="TIGR02378">
    <property type="entry name" value="nirD_assim_sml"/>
    <property type="match status" value="1"/>
</dbReference>
<evidence type="ECO:0000313" key="5">
    <source>
        <dbReference type="Proteomes" id="UP001266357"/>
    </source>
</evidence>
<evidence type="ECO:0000259" key="3">
    <source>
        <dbReference type="Pfam" id="PF13806"/>
    </source>
</evidence>
<dbReference type="InterPro" id="IPR017881">
    <property type="entry name" value="NirD"/>
</dbReference>
<keyword evidence="1" id="KW-0560">Oxidoreductase</keyword>
<accession>A0ABU2ZX48</accession>
<dbReference type="SUPFAM" id="SSF50022">
    <property type="entry name" value="ISP domain"/>
    <property type="match status" value="1"/>
</dbReference>
<feature type="domain" description="Rieske-like [2Fe-2S]" evidence="3">
    <location>
        <begin position="6"/>
        <end position="109"/>
    </location>
</feature>
<evidence type="ECO:0000313" key="4">
    <source>
        <dbReference type="EMBL" id="MDT0602193.1"/>
    </source>
</evidence>
<dbReference type="CDD" id="cd03529">
    <property type="entry name" value="Rieske_NirD"/>
    <property type="match status" value="1"/>
</dbReference>
<sequence>MTANKNWQTICHKNDLVKHSGICALLENDQQIAIFQTADDQVQTINNWDPAGKANVLYRGIVGDYNGELFVASPLYKERFSLQTGKCLDNENLAVTPYQTRIIDDSVQVFA</sequence>
<evidence type="ECO:0000256" key="2">
    <source>
        <dbReference type="ARBA" id="ARBA00023063"/>
    </source>
</evidence>